<evidence type="ECO:0000256" key="2">
    <source>
        <dbReference type="ARBA" id="ARBA00009530"/>
    </source>
</evidence>
<comment type="similarity">
    <text evidence="2">Belongs to the UPF0057 (PMP3) family.</text>
</comment>
<dbReference type="PANTHER" id="PTHR21659">
    <property type="entry name" value="HYDROPHOBIC PROTEIN RCI2 LOW TEMPERATURE AND SALT RESPONSIVE PROTEIN LTI6 -RELATED"/>
    <property type="match status" value="1"/>
</dbReference>
<keyword evidence="4 6" id="KW-1133">Transmembrane helix</keyword>
<evidence type="ECO:0000256" key="4">
    <source>
        <dbReference type="ARBA" id="ARBA00022989"/>
    </source>
</evidence>
<dbReference type="PROSITE" id="PS01309">
    <property type="entry name" value="UPF0057"/>
    <property type="match status" value="1"/>
</dbReference>
<gene>
    <name evidence="7" type="primary">RCI2B</name>
</gene>
<reference evidence="7" key="1">
    <citation type="submission" date="2023-06" db="EMBL/GenBank/DDBJ databases">
        <authorList>
            <person name="Peng P.P."/>
        </authorList>
    </citation>
    <scope>NUCLEOTIDE SEQUENCE</scope>
</reference>
<protein>
    <submittedName>
        <fullName evidence="7">Rare cold inducible 2</fullName>
    </submittedName>
</protein>
<comment type="subcellular location">
    <subcellularLocation>
        <location evidence="1">Membrane</location>
    </subcellularLocation>
</comment>
<dbReference type="Pfam" id="PF01679">
    <property type="entry name" value="Pmp3"/>
    <property type="match status" value="1"/>
</dbReference>
<keyword evidence="5 6" id="KW-0472">Membrane</keyword>
<sequence>MGAATCVEIILAIFLPPLGVFLKYGCKLEFWICLVLTILGFIPGILYALYILTK</sequence>
<dbReference type="PANTHER" id="PTHR21659:SF42">
    <property type="entry name" value="UPF0057 MEMBRANE PROTEIN ZK632.10-RELATED"/>
    <property type="match status" value="1"/>
</dbReference>
<proteinExistence type="evidence at transcript level"/>
<dbReference type="InterPro" id="IPR000612">
    <property type="entry name" value="PMP3"/>
</dbReference>
<dbReference type="EMBL" id="OR178945">
    <property type="protein sequence ID" value="WMP40561.1"/>
    <property type="molecule type" value="mRNA"/>
</dbReference>
<evidence type="ECO:0000256" key="1">
    <source>
        <dbReference type="ARBA" id="ARBA00004370"/>
    </source>
</evidence>
<accession>A0AA51NGY2</accession>
<evidence type="ECO:0000256" key="5">
    <source>
        <dbReference type="ARBA" id="ARBA00023136"/>
    </source>
</evidence>
<evidence type="ECO:0000256" key="6">
    <source>
        <dbReference type="SAM" id="Phobius"/>
    </source>
</evidence>
<feature type="transmembrane region" description="Helical" evidence="6">
    <location>
        <begin position="28"/>
        <end position="52"/>
    </location>
</feature>
<name>A0AA51NGY2_9ERIC</name>
<organism evidence="7">
    <name type="scientific">Rhododendron sphaeroblastum var. wumengense</name>
    <dbReference type="NCBI Taxonomy" id="1044984"/>
    <lineage>
        <taxon>Eukaryota</taxon>
        <taxon>Viridiplantae</taxon>
        <taxon>Streptophyta</taxon>
        <taxon>Embryophyta</taxon>
        <taxon>Tracheophyta</taxon>
        <taxon>Spermatophyta</taxon>
        <taxon>Magnoliopsida</taxon>
        <taxon>eudicotyledons</taxon>
        <taxon>Gunneridae</taxon>
        <taxon>Pentapetalae</taxon>
        <taxon>asterids</taxon>
        <taxon>Ericales</taxon>
        <taxon>Ericaceae</taxon>
        <taxon>Ericoideae</taxon>
        <taxon>Rhodoreae</taxon>
        <taxon>Rhododendron</taxon>
    </lineage>
</organism>
<dbReference type="AlphaFoldDB" id="A0AA51NGY2"/>
<evidence type="ECO:0000256" key="3">
    <source>
        <dbReference type="ARBA" id="ARBA00022692"/>
    </source>
</evidence>
<evidence type="ECO:0000313" key="7">
    <source>
        <dbReference type="EMBL" id="WMP40561.1"/>
    </source>
</evidence>
<keyword evidence="3 6" id="KW-0812">Transmembrane</keyword>
<dbReference type="GO" id="GO:0016020">
    <property type="term" value="C:membrane"/>
    <property type="evidence" value="ECO:0007669"/>
    <property type="project" value="UniProtKB-SubCell"/>
</dbReference>